<feature type="transmembrane region" description="Helical" evidence="1">
    <location>
        <begin position="25"/>
        <end position="44"/>
    </location>
</feature>
<dbReference type="OrthoDB" id="7522752at2"/>
<protein>
    <submittedName>
        <fullName evidence="3">Putative Flp pilus-assembly TadE/G-like</fullName>
    </submittedName>
</protein>
<dbReference type="Pfam" id="PF13400">
    <property type="entry name" value="Tad"/>
    <property type="match status" value="1"/>
</dbReference>
<evidence type="ECO:0000259" key="2">
    <source>
        <dbReference type="Pfam" id="PF13400"/>
    </source>
</evidence>
<gene>
    <name evidence="3" type="ORF">SAMN04488103_107164</name>
</gene>
<organism evidence="3 4">
    <name type="scientific">Gemmobacter aquatilis</name>
    <dbReference type="NCBI Taxonomy" id="933059"/>
    <lineage>
        <taxon>Bacteria</taxon>
        <taxon>Pseudomonadati</taxon>
        <taxon>Pseudomonadota</taxon>
        <taxon>Alphaproteobacteria</taxon>
        <taxon>Rhodobacterales</taxon>
        <taxon>Paracoccaceae</taxon>
        <taxon>Gemmobacter</taxon>
    </lineage>
</organism>
<accession>A0A1H8J8A7</accession>
<dbReference type="Proteomes" id="UP000198761">
    <property type="component" value="Unassembled WGS sequence"/>
</dbReference>
<keyword evidence="4" id="KW-1185">Reference proteome</keyword>
<sequence>MNRFKVSARLAQLLRRYRSEEEGSILLFSLILLFMMVLVGGLAVDVMRHEEKRVLLQQTLDRSVLAAASLSQEHDPTEVVNDYFEKANLLEYLSGVDVSEGLNFRTVTADAQADAEPFFMHLMGIDKFEVAADSTADERISNVEVSLVLDISGSMNGSRINNLRPAARSFVDTVMNASDPGKVTMSIVPYSAQVNLGPDLMAQFNATKIHDYSYCLELPDSVFSTTTLSQSTSLVHNGHFDPFNNATTSSLFNCTHYTANHVNPISDSATALKSTITNMVVGGNTSIDLGVKWGALLLDPASQGITAGLISRGKVAATYSNRPLDSGEIDTLKVLVVMTDGENTTEYKLKSPYNTAGLSNVWTTSGGTIYAFHDRSGTSSDYYRISDGKWYTKPTGVTNMTWPAVFQKYTTYYVAYNMYARPLGGSTSTYENNMVSSVSSTKNTRLQQICSAAREAGIVIYGIAFEAPSNGQTQIKNCATSDAHYYNANGLEISTVFNAIANQISYLRLTQ</sequence>
<proteinExistence type="predicted"/>
<keyword evidence="1" id="KW-1133">Transmembrane helix</keyword>
<evidence type="ECO:0000256" key="1">
    <source>
        <dbReference type="SAM" id="Phobius"/>
    </source>
</evidence>
<dbReference type="InterPro" id="IPR036465">
    <property type="entry name" value="vWFA_dom_sf"/>
</dbReference>
<name>A0A1H8J8A7_9RHOB</name>
<feature type="domain" description="Putative Flp pilus-assembly TadG-like N-terminal" evidence="2">
    <location>
        <begin position="23"/>
        <end position="69"/>
    </location>
</feature>
<dbReference type="Gene3D" id="3.40.50.410">
    <property type="entry name" value="von Willebrand factor, type A domain"/>
    <property type="match status" value="1"/>
</dbReference>
<reference evidence="3 4" key="1">
    <citation type="submission" date="2016-10" db="EMBL/GenBank/DDBJ databases">
        <authorList>
            <person name="de Groot N.N."/>
        </authorList>
    </citation>
    <scope>NUCLEOTIDE SEQUENCE [LARGE SCALE GENOMIC DNA]</scope>
    <source>
        <strain evidence="3 4">DSM 3857</strain>
    </source>
</reference>
<evidence type="ECO:0000313" key="4">
    <source>
        <dbReference type="Proteomes" id="UP000198761"/>
    </source>
</evidence>
<keyword evidence="1" id="KW-0472">Membrane</keyword>
<dbReference type="InterPro" id="IPR028087">
    <property type="entry name" value="Tad_N"/>
</dbReference>
<dbReference type="SUPFAM" id="SSF53300">
    <property type="entry name" value="vWA-like"/>
    <property type="match status" value="1"/>
</dbReference>
<dbReference type="STRING" id="933059.SAMN04488103_107164"/>
<evidence type="ECO:0000313" key="3">
    <source>
        <dbReference type="EMBL" id="SEN76437.1"/>
    </source>
</evidence>
<dbReference type="RefSeq" id="WP_091302156.1">
    <property type="nucleotide sequence ID" value="NZ_FOCE01000007.1"/>
</dbReference>
<dbReference type="AlphaFoldDB" id="A0A1H8J8A7"/>
<keyword evidence="1" id="KW-0812">Transmembrane</keyword>
<dbReference type="EMBL" id="FOCE01000007">
    <property type="protein sequence ID" value="SEN76437.1"/>
    <property type="molecule type" value="Genomic_DNA"/>
</dbReference>